<keyword evidence="2" id="KW-0963">Cytoplasm</keyword>
<dbReference type="PROSITE" id="PS00411">
    <property type="entry name" value="KINESIN_MOTOR_1"/>
    <property type="match status" value="1"/>
</dbReference>
<dbReference type="GO" id="GO:0005524">
    <property type="term" value="F:ATP binding"/>
    <property type="evidence" value="ECO:0007669"/>
    <property type="project" value="UniProtKB-UniRule"/>
</dbReference>
<dbReference type="GO" id="GO:0007018">
    <property type="term" value="P:microtubule-based movement"/>
    <property type="evidence" value="ECO:0007669"/>
    <property type="project" value="InterPro"/>
</dbReference>
<dbReference type="InterPro" id="IPR001752">
    <property type="entry name" value="Kinesin_motor_dom"/>
</dbReference>
<feature type="coiled-coil region" evidence="12">
    <location>
        <begin position="544"/>
        <end position="663"/>
    </location>
</feature>
<proteinExistence type="inferred from homology"/>
<comment type="subcellular location">
    <subcellularLocation>
        <location evidence="1">Cytoplasm</location>
        <location evidence="1">Cytoskeleton</location>
        <location evidence="1">Spindle</location>
    </subcellularLocation>
</comment>
<evidence type="ECO:0000256" key="8">
    <source>
        <dbReference type="ARBA" id="ARBA00023212"/>
    </source>
</evidence>
<evidence type="ECO:0000256" key="7">
    <source>
        <dbReference type="ARBA" id="ARBA00023175"/>
    </source>
</evidence>
<feature type="binding site" evidence="11">
    <location>
        <begin position="108"/>
        <end position="115"/>
    </location>
    <ligand>
        <name>ATP</name>
        <dbReference type="ChEBI" id="CHEBI:30616"/>
    </ligand>
</feature>
<feature type="coiled-coil region" evidence="12">
    <location>
        <begin position="1089"/>
        <end position="1315"/>
    </location>
</feature>
<dbReference type="OrthoDB" id="3176171at2759"/>
<protein>
    <submittedName>
        <fullName evidence="14">Kif15-b protein</fullName>
    </submittedName>
</protein>
<dbReference type="InterPro" id="IPR031794">
    <property type="entry name" value="HMMR_C"/>
</dbReference>
<dbReference type="GO" id="GO:0005874">
    <property type="term" value="C:microtubule"/>
    <property type="evidence" value="ECO:0007669"/>
    <property type="project" value="UniProtKB-KW"/>
</dbReference>
<dbReference type="eggNOG" id="KOG4280">
    <property type="taxonomic scope" value="Eukaryota"/>
</dbReference>
<dbReference type="PANTHER" id="PTHR37739">
    <property type="entry name" value="KINESIN-LIKE PROTEIN KIN-12D"/>
    <property type="match status" value="1"/>
</dbReference>
<keyword evidence="6 12" id="KW-0175">Coiled coil</keyword>
<keyword evidence="4 11" id="KW-0547">Nucleotide-binding</keyword>
<dbReference type="SUPFAM" id="SSF52540">
    <property type="entry name" value="P-loop containing nucleoside triphosphate hydrolases"/>
    <property type="match status" value="1"/>
</dbReference>
<evidence type="ECO:0000256" key="9">
    <source>
        <dbReference type="ARBA" id="ARBA00034488"/>
    </source>
</evidence>
<dbReference type="STRING" id="595528.A0A0D2WI30"/>
<evidence type="ECO:0000256" key="4">
    <source>
        <dbReference type="ARBA" id="ARBA00022741"/>
    </source>
</evidence>
<dbReference type="Pfam" id="PF15908">
    <property type="entry name" value="HMMR_C"/>
    <property type="match status" value="1"/>
</dbReference>
<dbReference type="Proteomes" id="UP000008743">
    <property type="component" value="Unassembled WGS sequence"/>
</dbReference>
<dbReference type="Pfam" id="PF00225">
    <property type="entry name" value="Kinesin"/>
    <property type="match status" value="1"/>
</dbReference>
<reference evidence="15" key="1">
    <citation type="submission" date="2011-02" db="EMBL/GenBank/DDBJ databases">
        <title>The Genome Sequence of Capsaspora owczarzaki ATCC 30864.</title>
        <authorList>
            <person name="Russ C."/>
            <person name="Cuomo C."/>
            <person name="Burger G."/>
            <person name="Gray M.W."/>
            <person name="Holland P.W.H."/>
            <person name="King N."/>
            <person name="Lang F.B.F."/>
            <person name="Roger A.J."/>
            <person name="Ruiz-Trillo I."/>
            <person name="Young S.K."/>
            <person name="Zeng Q."/>
            <person name="Gargeya S."/>
            <person name="Alvarado L."/>
            <person name="Berlin A."/>
            <person name="Chapman S.B."/>
            <person name="Chen Z."/>
            <person name="Freedman E."/>
            <person name="Gellesch M."/>
            <person name="Goldberg J."/>
            <person name="Griggs A."/>
            <person name="Gujja S."/>
            <person name="Heilman E."/>
            <person name="Heiman D."/>
            <person name="Howarth C."/>
            <person name="Mehta T."/>
            <person name="Neiman D."/>
            <person name="Pearson M."/>
            <person name="Roberts A."/>
            <person name="Saif S."/>
            <person name="Shea T."/>
            <person name="Shenoy N."/>
            <person name="Sisk P."/>
            <person name="Stolte C."/>
            <person name="Sykes S."/>
            <person name="White J."/>
            <person name="Yandava C."/>
            <person name="Haas B."/>
            <person name="Nusbaum C."/>
            <person name="Birren B."/>
        </authorList>
    </citation>
    <scope>NUCLEOTIDE SEQUENCE</scope>
    <source>
        <strain evidence="15">ATCC 30864</strain>
    </source>
</reference>
<evidence type="ECO:0000313" key="15">
    <source>
        <dbReference type="Proteomes" id="UP000008743"/>
    </source>
</evidence>
<feature type="domain" description="Kinesin motor" evidence="13">
    <location>
        <begin position="29"/>
        <end position="366"/>
    </location>
</feature>
<dbReference type="GO" id="GO:0005819">
    <property type="term" value="C:spindle"/>
    <property type="evidence" value="ECO:0007669"/>
    <property type="project" value="UniProtKB-SubCell"/>
</dbReference>
<feature type="coiled-coil region" evidence="12">
    <location>
        <begin position="703"/>
        <end position="932"/>
    </location>
</feature>
<evidence type="ECO:0000256" key="10">
    <source>
        <dbReference type="ARBA" id="ARBA00034704"/>
    </source>
</evidence>
<evidence type="ECO:0000256" key="6">
    <source>
        <dbReference type="ARBA" id="ARBA00023054"/>
    </source>
</evidence>
<comment type="similarity">
    <text evidence="10">Belongs to the TRAFAC class myosin-kinesin ATPase superfamily. Kinesin family. KIN-5/BimC subfamily.</text>
</comment>
<comment type="similarity">
    <text evidence="9">Belongs to the TRAFAC class myosin-kinesin ATPase superfamily. Kinesin family. KIN-12 subfamily.</text>
</comment>
<keyword evidence="3" id="KW-0493">Microtubule</keyword>
<evidence type="ECO:0000313" key="14">
    <source>
        <dbReference type="EMBL" id="KJE89435.1"/>
    </source>
</evidence>
<dbReference type="Gene3D" id="3.40.850.10">
    <property type="entry name" value="Kinesin motor domain"/>
    <property type="match status" value="1"/>
</dbReference>
<dbReference type="InParanoid" id="A0A0D2WI30"/>
<evidence type="ECO:0000256" key="2">
    <source>
        <dbReference type="ARBA" id="ARBA00022490"/>
    </source>
</evidence>
<dbReference type="InterPro" id="IPR027417">
    <property type="entry name" value="P-loop_NTPase"/>
</dbReference>
<keyword evidence="7 11" id="KW-0505">Motor protein</keyword>
<dbReference type="PRINTS" id="PR00380">
    <property type="entry name" value="KINESINHEAVY"/>
</dbReference>
<dbReference type="PANTHER" id="PTHR37739:SF8">
    <property type="entry name" value="KINESIN-LIKE PROTEIN KIN-12D"/>
    <property type="match status" value="1"/>
</dbReference>
<dbReference type="EMBL" id="KE346360">
    <property type="protein sequence ID" value="KJE89435.1"/>
    <property type="molecule type" value="Genomic_DNA"/>
</dbReference>
<dbReference type="RefSeq" id="XP_004365773.2">
    <property type="nucleotide sequence ID" value="XM_004365716.2"/>
</dbReference>
<dbReference type="GO" id="GO:0003777">
    <property type="term" value="F:microtubule motor activity"/>
    <property type="evidence" value="ECO:0007669"/>
    <property type="project" value="InterPro"/>
</dbReference>
<sequence>MDSDSAAFVDSPSSCEALDKSTDGGHLDAIQVYVRLRPIARDESSGSVEQSRFQITEDSKSIIHNNTAYTFDEVVGEDVKQEAVFRSVGKVIVDNCIQGYNGTIFAYGQSGSGKTHTMLGPHDAKKESQQDGKTEMHTLRGLIPRTFEYLFAQLNNEKLRNHKVETTCKLSFFEIYNENIYDLLDGTSTTSLKLHDDSSIEGLRQPTITSPQEANRLLFDGMSNRRVAATSLNRDSSRSHAVLTLVVDISEKGDGVKSGLKSGRTARLHLIDLAGSERQRDTQTAGQNLKEASKINLSLSSLGNVMSALVDKKAHVPYRESRLTMFLRDSLGGNTKTFIIANINPILKCVQESLSTLGFAARAKQIKNKISINEKTVGDASQLQGEIKRLKALLEGSQGRRAPLTLAEQEARDDELIKVLELKRQTDSYNATLEDRLRLMQELMARQEAAMLHAQMIIKLRQSYIQQLRDQRNGTANLSQREILLRQEIEQFKLLKDQTISDKSIALDNYILKAEIQRVRQAYPQYAQENQQVVLLQSTNLLLSDRCEKLIEEKRALAEAMERRKRQSVAFDTRALLQRDEENEALQRTIRDLEKQLTEINKAVAEGQIATAEAIGENKQQSQQAAKVAAAMAAQIDAAQRELEDLRKQNESLSRQVITIRNEKELAALDLDDERQVKAQREAELTGQCTLLEQESIRLQSELALLRGDLDQMTNAHQAAQRDVADAMERVANHEAQAEQQAREIAALMTQKLTMEADMLTTENQYQTLMTKAALLEQQLSGSVSSNELKELLKENEQLRGQLQQLQADKMHLEKEHARLLATEENLTFTITEQKASIVHARRQLDDLRKLFDEIAEAQRLAKDELDNQTEAYKLVKAELQERIQTLEQERNTASQQAADGLARSMQLEAELEEAKATATKSETERQALANVHAQAIEKARKDREQMLAEVYSERVRADAKYRELQATQESASQVSAEAFQALSKTADDLRHANERQHEELQARQEAIVQLEQGQMQARQACERMAAQLSEAGMESSQVTDTLRRQLESRDGRILELESMLLRASQHESDSQRTIEALRDSQLLMTDDLNNMRAERDAAVANAATQQREATLELEELRRRLATLEQAQSQLQLANQTASQTNEALKVENGTLSSKLAAATLSVGELEARSEQLGKAFRQAQDEIVVVKKDRDSFATKFALERANAETAADDVQSMVEELEALRHSMTRLLTEKSDLASNLEMANEEILSTKQKLSEEIENRRKELEMLENENASLMGHQNQQQKIKMSMKIRQENNELQARNVRLRAALLDMQAKYNDKSILP</sequence>
<dbReference type="InterPro" id="IPR019821">
    <property type="entry name" value="Kinesin_motor_CS"/>
</dbReference>
<keyword evidence="8" id="KW-0206">Cytoskeleton</keyword>
<keyword evidence="5 11" id="KW-0067">ATP-binding</keyword>
<keyword evidence="15" id="KW-1185">Reference proteome</keyword>
<dbReference type="InterPro" id="IPR044986">
    <property type="entry name" value="KIF15/KIN-12"/>
</dbReference>
<dbReference type="PROSITE" id="PS50067">
    <property type="entry name" value="KINESIN_MOTOR_2"/>
    <property type="match status" value="1"/>
</dbReference>
<accession>A0A0D2WI30</accession>
<dbReference type="InterPro" id="IPR036961">
    <property type="entry name" value="Kinesin_motor_dom_sf"/>
</dbReference>
<evidence type="ECO:0000256" key="12">
    <source>
        <dbReference type="SAM" id="Coils"/>
    </source>
</evidence>
<dbReference type="GO" id="GO:0007010">
    <property type="term" value="P:cytoskeleton organization"/>
    <property type="evidence" value="ECO:0007669"/>
    <property type="project" value="UniProtKB-ARBA"/>
</dbReference>
<gene>
    <name evidence="14" type="ORF">CAOG_000902</name>
</gene>
<evidence type="ECO:0000256" key="1">
    <source>
        <dbReference type="ARBA" id="ARBA00004186"/>
    </source>
</evidence>
<evidence type="ECO:0000256" key="11">
    <source>
        <dbReference type="PROSITE-ProRule" id="PRU00283"/>
    </source>
</evidence>
<name>A0A0D2WI30_CAPO3</name>
<dbReference type="GO" id="GO:0008017">
    <property type="term" value="F:microtubule binding"/>
    <property type="evidence" value="ECO:0007669"/>
    <property type="project" value="InterPro"/>
</dbReference>
<organism evidence="14 15">
    <name type="scientific">Capsaspora owczarzaki (strain ATCC 30864)</name>
    <dbReference type="NCBI Taxonomy" id="595528"/>
    <lineage>
        <taxon>Eukaryota</taxon>
        <taxon>Filasterea</taxon>
        <taxon>Capsaspora</taxon>
    </lineage>
</organism>
<dbReference type="FunCoup" id="A0A0D2WI30">
    <property type="interactions" value="16"/>
</dbReference>
<dbReference type="FunFam" id="3.40.850.10:FF:000019">
    <property type="entry name" value="Kinesin-like protein KIN-5D"/>
    <property type="match status" value="1"/>
</dbReference>
<evidence type="ECO:0000256" key="5">
    <source>
        <dbReference type="ARBA" id="ARBA00022840"/>
    </source>
</evidence>
<evidence type="ECO:0000256" key="3">
    <source>
        <dbReference type="ARBA" id="ARBA00022701"/>
    </source>
</evidence>
<evidence type="ECO:0000259" key="13">
    <source>
        <dbReference type="PROSITE" id="PS50067"/>
    </source>
</evidence>
<dbReference type="PhylomeDB" id="A0A0D2WI30"/>
<dbReference type="SMART" id="SM00129">
    <property type="entry name" value="KISc"/>
    <property type="match status" value="1"/>
</dbReference>